<dbReference type="AlphaFoldDB" id="A0AAV1XY77"/>
<proteinExistence type="predicted"/>
<accession>A0AAV1XY77</accession>
<protein>
    <submittedName>
        <fullName evidence="1">Uncharacterized protein</fullName>
    </submittedName>
</protein>
<evidence type="ECO:0000313" key="1">
    <source>
        <dbReference type="EMBL" id="CAL0326183.1"/>
    </source>
</evidence>
<dbReference type="Proteomes" id="UP001497480">
    <property type="component" value="Unassembled WGS sequence"/>
</dbReference>
<gene>
    <name evidence="1" type="ORF">LLUT_LOCUS27243</name>
</gene>
<keyword evidence="2" id="KW-1185">Reference proteome</keyword>
<evidence type="ECO:0000313" key="2">
    <source>
        <dbReference type="Proteomes" id="UP001497480"/>
    </source>
</evidence>
<sequence>MGGFIFISFPPQFANPSFHLLHLRFIPLLLPSVLSPSPNRHPSPPKSPSPLDSISFFELDFLYPHLCFLSSFFFDSIHLLFHSNFEFDVPNGFTYWLL</sequence>
<reference evidence="1 2" key="1">
    <citation type="submission" date="2024-03" db="EMBL/GenBank/DDBJ databases">
        <authorList>
            <person name="Martinez-Hernandez J."/>
        </authorList>
    </citation>
    <scope>NUCLEOTIDE SEQUENCE [LARGE SCALE GENOMIC DNA]</scope>
</reference>
<organism evidence="1 2">
    <name type="scientific">Lupinus luteus</name>
    <name type="common">European yellow lupine</name>
    <dbReference type="NCBI Taxonomy" id="3873"/>
    <lineage>
        <taxon>Eukaryota</taxon>
        <taxon>Viridiplantae</taxon>
        <taxon>Streptophyta</taxon>
        <taxon>Embryophyta</taxon>
        <taxon>Tracheophyta</taxon>
        <taxon>Spermatophyta</taxon>
        <taxon>Magnoliopsida</taxon>
        <taxon>eudicotyledons</taxon>
        <taxon>Gunneridae</taxon>
        <taxon>Pentapetalae</taxon>
        <taxon>rosids</taxon>
        <taxon>fabids</taxon>
        <taxon>Fabales</taxon>
        <taxon>Fabaceae</taxon>
        <taxon>Papilionoideae</taxon>
        <taxon>50 kb inversion clade</taxon>
        <taxon>genistoids sensu lato</taxon>
        <taxon>core genistoids</taxon>
        <taxon>Genisteae</taxon>
        <taxon>Lupinus</taxon>
    </lineage>
</organism>
<dbReference type="EMBL" id="CAXHTB010000019">
    <property type="protein sequence ID" value="CAL0326183.1"/>
    <property type="molecule type" value="Genomic_DNA"/>
</dbReference>
<comment type="caution">
    <text evidence="1">The sequence shown here is derived from an EMBL/GenBank/DDBJ whole genome shotgun (WGS) entry which is preliminary data.</text>
</comment>
<name>A0AAV1XY77_LUPLU</name>